<evidence type="ECO:0000256" key="3">
    <source>
        <dbReference type="ARBA" id="ARBA00022692"/>
    </source>
</evidence>
<feature type="transmembrane region" description="Helical" evidence="6">
    <location>
        <begin position="21"/>
        <end position="42"/>
    </location>
</feature>
<dbReference type="Pfam" id="PF12704">
    <property type="entry name" value="MacB_PCD"/>
    <property type="match status" value="2"/>
</dbReference>
<keyword evidence="3 6" id="KW-0812">Transmembrane</keyword>
<dbReference type="OrthoDB" id="1451596at2"/>
<feature type="transmembrane region" description="Helical" evidence="6">
    <location>
        <begin position="427"/>
        <end position="451"/>
    </location>
</feature>
<feature type="transmembrane region" description="Helical" evidence="6">
    <location>
        <begin position="680"/>
        <end position="699"/>
    </location>
</feature>
<feature type="domain" description="ABC3 transporter permease C-terminal" evidence="7">
    <location>
        <begin position="294"/>
        <end position="407"/>
    </location>
</feature>
<sequence>MFRHYFQIAWRNLLKRKFYTLINVAGLAIGMTCCVLISVYLYHENSYDRYHTKRDRLYRVVQTFRTSEPGATMVAPTPQDYQVWGCAPVGPALQADFPEIEKVVQFMSPNGMLLQQGDKRVQQDNLLFMDSTAFDVFSWKMIYGDPHTALTAPFSIVLTKSVAQKFFGNSNPVGQALRVNNEANIMVTGVMEDLPPNSQFTFNGLISMTTMHKYREEIFGWWGYVDFYTYLLLKENTDIKSLQAKADDFVRRHNATDRGYSIKFEKMTDAYLHSQATRQPGPTGSMLNVYLFLCIAIFIMLIACINFMNLSTARSLERAREVGVRKVLGVRPKSLMWQFLFESILLSLAAAIIAMALAKPGIALIEELSGKEIAYVNFFNPWIFVAMVVFAVVVGLGAGIYPAWFLSGFRAITVLKGKFNPASGNISLRKVLVVFQFTLSIALIAGTIIVFNQLKFLNRQDLGFQKEQMVVINFEGDGKVQNNIESIKKAIADQPGVISVAASRAVPGEFLPNAYTGVQATDGQMSFRGPLIYEIDFDFIPVYHIPLVAGRPYSRSYLTDSAQGMVINEAAAKLYGYSNPADAVGKKFDQWGRKGTIIGVVKDFNFRSLHQAVEPLTLRYGYPDNLARISVTIKGDNIPATLAHIRTTWDKMAPQRPFMYHFLDESFGAQYEADQHFGQLFTFFSCLAIIIACLGLLGLSTFMAQQRVKEIGVRKVLGSSVSGIVVLLSKDFIKLVLVAIVIAVPLCTWAMNEWLKDFAYRISIGPIVFFEAGIITVAVALLTIAWQSVKAARANPVQSLRNE</sequence>
<evidence type="ECO:0000256" key="6">
    <source>
        <dbReference type="SAM" id="Phobius"/>
    </source>
</evidence>
<dbReference type="InterPro" id="IPR025857">
    <property type="entry name" value="MacB_PCD"/>
</dbReference>
<name>A0A1V9F2L1_9BACT</name>
<feature type="transmembrane region" description="Helical" evidence="6">
    <location>
        <begin position="289"/>
        <end position="310"/>
    </location>
</feature>
<dbReference type="InterPro" id="IPR050250">
    <property type="entry name" value="Macrolide_Exporter_MacB"/>
</dbReference>
<dbReference type="GO" id="GO:0005886">
    <property type="term" value="C:plasma membrane"/>
    <property type="evidence" value="ECO:0007669"/>
    <property type="project" value="UniProtKB-SubCell"/>
</dbReference>
<dbReference type="PANTHER" id="PTHR30572:SF18">
    <property type="entry name" value="ABC-TYPE MACROLIDE FAMILY EXPORT SYSTEM PERMEASE COMPONENT 2"/>
    <property type="match status" value="1"/>
</dbReference>
<evidence type="ECO:0000256" key="1">
    <source>
        <dbReference type="ARBA" id="ARBA00004651"/>
    </source>
</evidence>
<feature type="domain" description="MacB-like periplasmic core" evidence="8">
    <location>
        <begin position="20"/>
        <end position="247"/>
    </location>
</feature>
<comment type="subcellular location">
    <subcellularLocation>
        <location evidence="1">Cell membrane</location>
        <topology evidence="1">Multi-pass membrane protein</topology>
    </subcellularLocation>
</comment>
<keyword evidence="10" id="KW-1185">Reference proteome</keyword>
<evidence type="ECO:0000313" key="10">
    <source>
        <dbReference type="Proteomes" id="UP000192610"/>
    </source>
</evidence>
<dbReference type="Pfam" id="PF02687">
    <property type="entry name" value="FtsX"/>
    <property type="match status" value="2"/>
</dbReference>
<dbReference type="STRING" id="354355.SAMN05660816_05295"/>
<comment type="caution">
    <text evidence="9">The sequence shown here is derived from an EMBL/GenBank/DDBJ whole genome shotgun (WGS) entry which is preliminary data.</text>
</comment>
<feature type="domain" description="ABC3 transporter permease C-terminal" evidence="7">
    <location>
        <begin position="683"/>
        <end position="796"/>
    </location>
</feature>
<dbReference type="InterPro" id="IPR003838">
    <property type="entry name" value="ABC3_permease_C"/>
</dbReference>
<keyword evidence="4 6" id="KW-1133">Transmembrane helix</keyword>
<proteinExistence type="predicted"/>
<evidence type="ECO:0000259" key="8">
    <source>
        <dbReference type="Pfam" id="PF12704"/>
    </source>
</evidence>
<keyword evidence="5 6" id="KW-0472">Membrane</keyword>
<protein>
    <submittedName>
        <fullName evidence="9">ABC transporter permease</fullName>
    </submittedName>
</protein>
<feature type="domain" description="MacB-like periplasmic core" evidence="8">
    <location>
        <begin position="438"/>
        <end position="641"/>
    </location>
</feature>
<evidence type="ECO:0000256" key="5">
    <source>
        <dbReference type="ARBA" id="ARBA00023136"/>
    </source>
</evidence>
<organism evidence="9 10">
    <name type="scientific">Niastella yeongjuensis</name>
    <dbReference type="NCBI Taxonomy" id="354355"/>
    <lineage>
        <taxon>Bacteria</taxon>
        <taxon>Pseudomonadati</taxon>
        <taxon>Bacteroidota</taxon>
        <taxon>Chitinophagia</taxon>
        <taxon>Chitinophagales</taxon>
        <taxon>Chitinophagaceae</taxon>
        <taxon>Niastella</taxon>
    </lineage>
</organism>
<accession>A0A1V9F2L1</accession>
<dbReference type="Proteomes" id="UP000192610">
    <property type="component" value="Unassembled WGS sequence"/>
</dbReference>
<dbReference type="EMBL" id="LVXG01000008">
    <property type="protein sequence ID" value="OQP52638.1"/>
    <property type="molecule type" value="Genomic_DNA"/>
</dbReference>
<evidence type="ECO:0000259" key="7">
    <source>
        <dbReference type="Pfam" id="PF02687"/>
    </source>
</evidence>
<gene>
    <name evidence="9" type="ORF">A4H97_25290</name>
</gene>
<feature type="transmembrane region" description="Helical" evidence="6">
    <location>
        <begin position="378"/>
        <end position="406"/>
    </location>
</feature>
<feature type="transmembrane region" description="Helical" evidence="6">
    <location>
        <begin position="335"/>
        <end position="358"/>
    </location>
</feature>
<reference evidence="10" key="1">
    <citation type="submission" date="2016-04" db="EMBL/GenBank/DDBJ databases">
        <authorList>
            <person name="Chen L."/>
            <person name="Zhuang W."/>
            <person name="Wang G."/>
        </authorList>
    </citation>
    <scope>NUCLEOTIDE SEQUENCE [LARGE SCALE GENOMIC DNA]</scope>
    <source>
        <strain evidence="10">17621</strain>
    </source>
</reference>
<dbReference type="PANTHER" id="PTHR30572">
    <property type="entry name" value="MEMBRANE COMPONENT OF TRANSPORTER-RELATED"/>
    <property type="match status" value="1"/>
</dbReference>
<feature type="transmembrane region" description="Helical" evidence="6">
    <location>
        <begin position="767"/>
        <end position="786"/>
    </location>
</feature>
<evidence type="ECO:0000313" key="9">
    <source>
        <dbReference type="EMBL" id="OQP52638.1"/>
    </source>
</evidence>
<dbReference type="RefSeq" id="WP_081198112.1">
    <property type="nucleotide sequence ID" value="NZ_FOCZ01000012.1"/>
</dbReference>
<feature type="transmembrane region" description="Helical" evidence="6">
    <location>
        <begin position="735"/>
        <end position="755"/>
    </location>
</feature>
<evidence type="ECO:0000256" key="4">
    <source>
        <dbReference type="ARBA" id="ARBA00022989"/>
    </source>
</evidence>
<dbReference type="AlphaFoldDB" id="A0A1V9F2L1"/>
<keyword evidence="2" id="KW-1003">Cell membrane</keyword>
<dbReference type="GO" id="GO:0022857">
    <property type="term" value="F:transmembrane transporter activity"/>
    <property type="evidence" value="ECO:0007669"/>
    <property type="project" value="TreeGrafter"/>
</dbReference>
<evidence type="ECO:0000256" key="2">
    <source>
        <dbReference type="ARBA" id="ARBA00022475"/>
    </source>
</evidence>